<evidence type="ECO:0000256" key="3">
    <source>
        <dbReference type="ARBA" id="ARBA00022475"/>
    </source>
</evidence>
<accession>H8KRE0</accession>
<keyword evidence="3" id="KW-1003">Cell membrane</keyword>
<keyword evidence="4 7" id="KW-0812">Transmembrane</keyword>
<dbReference type="AlphaFoldDB" id="H8KRE0"/>
<comment type="similarity">
    <text evidence="2">Belongs to the ABC-4 integral membrane protein family. LolC/E subfamily.</text>
</comment>
<organism evidence="10 11">
    <name type="scientific">Solitalea canadensis (strain ATCC 29591 / DSM 3403 / JCM 21819 / LMG 8368 / NBRC 15130 / NCIMB 12057 / USAM 9D)</name>
    <name type="common">Flexibacter canadensis</name>
    <dbReference type="NCBI Taxonomy" id="929556"/>
    <lineage>
        <taxon>Bacteria</taxon>
        <taxon>Pseudomonadati</taxon>
        <taxon>Bacteroidota</taxon>
        <taxon>Sphingobacteriia</taxon>
        <taxon>Sphingobacteriales</taxon>
        <taxon>Sphingobacteriaceae</taxon>
        <taxon>Solitalea</taxon>
    </lineage>
</organism>
<evidence type="ECO:0000256" key="4">
    <source>
        <dbReference type="ARBA" id="ARBA00022692"/>
    </source>
</evidence>
<evidence type="ECO:0000256" key="7">
    <source>
        <dbReference type="SAM" id="Phobius"/>
    </source>
</evidence>
<dbReference type="EMBL" id="CP003349">
    <property type="protein sequence ID" value="AFD07465.1"/>
    <property type="molecule type" value="Genomic_DNA"/>
</dbReference>
<dbReference type="OrthoDB" id="1522670at2"/>
<dbReference type="PANTHER" id="PTHR30489">
    <property type="entry name" value="LIPOPROTEIN-RELEASING SYSTEM TRANSMEMBRANE PROTEIN LOLE"/>
    <property type="match status" value="1"/>
</dbReference>
<dbReference type="Proteomes" id="UP000007590">
    <property type="component" value="Chromosome"/>
</dbReference>
<gene>
    <name evidence="10" type="ordered locus">Solca_2424</name>
</gene>
<evidence type="ECO:0000259" key="9">
    <source>
        <dbReference type="Pfam" id="PF12704"/>
    </source>
</evidence>
<keyword evidence="10" id="KW-0449">Lipoprotein</keyword>
<dbReference type="KEGG" id="scn:Solca_2424"/>
<evidence type="ECO:0000259" key="8">
    <source>
        <dbReference type="Pfam" id="PF02687"/>
    </source>
</evidence>
<feature type="transmembrane region" description="Helical" evidence="7">
    <location>
        <begin position="21"/>
        <end position="45"/>
    </location>
</feature>
<comment type="subcellular location">
    <subcellularLocation>
        <location evidence="1">Cell membrane</location>
        <topology evidence="1">Multi-pass membrane protein</topology>
    </subcellularLocation>
</comment>
<feature type="domain" description="ABC3 transporter permease C-terminal" evidence="8">
    <location>
        <begin position="272"/>
        <end position="398"/>
    </location>
</feature>
<dbReference type="RefSeq" id="WP_014680692.1">
    <property type="nucleotide sequence ID" value="NC_017770.1"/>
</dbReference>
<dbReference type="PANTHER" id="PTHR30489:SF0">
    <property type="entry name" value="LIPOPROTEIN-RELEASING SYSTEM TRANSMEMBRANE PROTEIN LOLE"/>
    <property type="match status" value="1"/>
</dbReference>
<feature type="transmembrane region" description="Helical" evidence="7">
    <location>
        <begin position="271"/>
        <end position="295"/>
    </location>
</feature>
<reference evidence="10" key="1">
    <citation type="submission" date="2012-02" db="EMBL/GenBank/DDBJ databases">
        <title>The complete genome of Solitalea canadensis DSM 3403.</title>
        <authorList>
            <consortium name="US DOE Joint Genome Institute (JGI-PGF)"/>
            <person name="Lucas S."/>
            <person name="Copeland A."/>
            <person name="Lapidus A."/>
            <person name="Glavina del Rio T."/>
            <person name="Dalin E."/>
            <person name="Tice H."/>
            <person name="Bruce D."/>
            <person name="Goodwin L."/>
            <person name="Pitluck S."/>
            <person name="Peters L."/>
            <person name="Ovchinnikova G."/>
            <person name="Lu M."/>
            <person name="Kyrpides N."/>
            <person name="Mavromatis K."/>
            <person name="Ivanova N."/>
            <person name="Brettin T."/>
            <person name="Detter J.C."/>
            <person name="Han C."/>
            <person name="Larimer F."/>
            <person name="Land M."/>
            <person name="Hauser L."/>
            <person name="Markowitz V."/>
            <person name="Cheng J.-F."/>
            <person name="Hugenholtz P."/>
            <person name="Woyke T."/>
            <person name="Wu D."/>
            <person name="Spring S."/>
            <person name="Schroeder M."/>
            <person name="Kopitz M."/>
            <person name="Brambilla E."/>
            <person name="Klenk H.-P."/>
            <person name="Eisen J.A."/>
        </authorList>
    </citation>
    <scope>NUCLEOTIDE SEQUENCE</scope>
    <source>
        <strain evidence="10">DSM 3403</strain>
    </source>
</reference>
<dbReference type="InterPro" id="IPR025857">
    <property type="entry name" value="MacB_PCD"/>
</dbReference>
<keyword evidence="5 7" id="KW-1133">Transmembrane helix</keyword>
<evidence type="ECO:0000256" key="2">
    <source>
        <dbReference type="ARBA" id="ARBA00005236"/>
    </source>
</evidence>
<evidence type="ECO:0000256" key="1">
    <source>
        <dbReference type="ARBA" id="ARBA00004651"/>
    </source>
</evidence>
<proteinExistence type="inferred from homology"/>
<dbReference type="STRING" id="929556.Solca_2424"/>
<name>H8KRE0_SOLCM</name>
<evidence type="ECO:0000313" key="11">
    <source>
        <dbReference type="Proteomes" id="UP000007590"/>
    </source>
</evidence>
<dbReference type="eggNOG" id="COG4591">
    <property type="taxonomic scope" value="Bacteria"/>
</dbReference>
<feature type="transmembrane region" description="Helical" evidence="7">
    <location>
        <begin position="325"/>
        <end position="347"/>
    </location>
</feature>
<keyword evidence="6 7" id="KW-0472">Membrane</keyword>
<keyword evidence="11" id="KW-1185">Reference proteome</keyword>
<evidence type="ECO:0000256" key="6">
    <source>
        <dbReference type="ARBA" id="ARBA00023136"/>
    </source>
</evidence>
<dbReference type="HOGENOM" id="CLU_000604_8_2_10"/>
<dbReference type="InterPro" id="IPR051447">
    <property type="entry name" value="Lipoprotein-release_system"/>
</dbReference>
<dbReference type="Pfam" id="PF02687">
    <property type="entry name" value="FtsX"/>
    <property type="match status" value="1"/>
</dbReference>
<dbReference type="GO" id="GO:0044874">
    <property type="term" value="P:lipoprotein localization to outer membrane"/>
    <property type="evidence" value="ECO:0007669"/>
    <property type="project" value="TreeGrafter"/>
</dbReference>
<protein>
    <submittedName>
        <fullName evidence="10">ABC-type transport system, involved in lipoprotein release, permease component</fullName>
    </submittedName>
</protein>
<evidence type="ECO:0000256" key="5">
    <source>
        <dbReference type="ARBA" id="ARBA00022989"/>
    </source>
</evidence>
<feature type="domain" description="MacB-like periplasmic core" evidence="9">
    <location>
        <begin position="26"/>
        <end position="192"/>
    </location>
</feature>
<evidence type="ECO:0000313" key="10">
    <source>
        <dbReference type="EMBL" id="AFD07465.1"/>
    </source>
</evidence>
<dbReference type="InterPro" id="IPR003838">
    <property type="entry name" value="ABC3_permease_C"/>
</dbReference>
<dbReference type="Pfam" id="PF12704">
    <property type="entry name" value="MacB_PCD"/>
    <property type="match status" value="1"/>
</dbReference>
<dbReference type="GO" id="GO:0098797">
    <property type="term" value="C:plasma membrane protein complex"/>
    <property type="evidence" value="ECO:0007669"/>
    <property type="project" value="TreeGrafter"/>
</dbReference>
<feature type="transmembrane region" description="Helical" evidence="7">
    <location>
        <begin position="367"/>
        <end position="393"/>
    </location>
</feature>
<sequence length="405" mass="45115">MNLELFIAKRISSSAQRTFSKVIVTIAITGIALGLAVMIAAFAIVTGFQGQIRSKITGFSGAIQLVKYDLNTSLENNPIQLNDHAAQLLSKTPGIGHIQSFATKTGIISANDEIEGVVLKGVGTDFNWQFYKDKLVSGKTLTLNNDSIANEVMISQFLADRLKLKTGDNILMYFVQEPLRRRKFKISGIFDLGIEELDKMYVLGDLKVIQRLNNWKANEVGGYEIAVNDYKKIDTISSYIFQNAGEDLAAYSARERYPAIFDWLALLDVNAIVILVLMLLVAGINMISALLILILERTNMIGLLKALGAENLSIRKIFLYKASYLILRGMLIGNILGIGFCLIQQHFRIITLDQQSYYMNFVPIELHWSVVILLNAGTLIACVLMLLIPSMLVTRITPIKALRFK</sequence>